<dbReference type="EMBL" id="JAWDIP010000003">
    <property type="protein sequence ID" value="MDY0395065.1"/>
    <property type="molecule type" value="Genomic_DNA"/>
</dbReference>
<name>A0ABU5C7M8_9BACI</name>
<accession>A0ABU5C7M8</accession>
<keyword evidence="2" id="KW-1185">Reference proteome</keyword>
<organism evidence="1 2">
    <name type="scientific">Tigheibacillus halophilus</name>
    <dbReference type="NCBI Taxonomy" id="361280"/>
    <lineage>
        <taxon>Bacteria</taxon>
        <taxon>Bacillati</taxon>
        <taxon>Bacillota</taxon>
        <taxon>Bacilli</taxon>
        <taxon>Bacillales</taxon>
        <taxon>Bacillaceae</taxon>
        <taxon>Tigheibacillus</taxon>
    </lineage>
</organism>
<evidence type="ECO:0000313" key="2">
    <source>
        <dbReference type="Proteomes" id="UP001281447"/>
    </source>
</evidence>
<evidence type="ECO:0000313" key="1">
    <source>
        <dbReference type="EMBL" id="MDY0395065.1"/>
    </source>
</evidence>
<reference evidence="1 2" key="1">
    <citation type="submission" date="2023-10" db="EMBL/GenBank/DDBJ databases">
        <title>Virgibacillus halophilus 5B73C genome.</title>
        <authorList>
            <person name="Miliotis G."/>
            <person name="Sengupta P."/>
            <person name="Hameed A."/>
            <person name="Chuvochina M."/>
            <person name="Mcdonagh F."/>
            <person name="Simpson A.C."/>
            <person name="Singh N.K."/>
            <person name="Rekha P.D."/>
            <person name="Raman K."/>
            <person name="Hugenholtz P."/>
            <person name="Venkateswaran K."/>
        </authorList>
    </citation>
    <scope>NUCLEOTIDE SEQUENCE [LARGE SCALE GENOMIC DNA]</scope>
    <source>
        <strain evidence="1 2">5B73C</strain>
    </source>
</reference>
<gene>
    <name evidence="1" type="ORF">RWE15_12355</name>
</gene>
<comment type="caution">
    <text evidence="1">The sequence shown here is derived from an EMBL/GenBank/DDBJ whole genome shotgun (WGS) entry which is preliminary data.</text>
</comment>
<proteinExistence type="predicted"/>
<sequence length="45" mass="5436">MATLEKWFEQAIPAEDFVASMQTHRENLQSIYQQFRVPEEDRAFF</sequence>
<protein>
    <submittedName>
        <fullName evidence="1">Uncharacterized protein</fullName>
    </submittedName>
</protein>
<dbReference type="Proteomes" id="UP001281447">
    <property type="component" value="Unassembled WGS sequence"/>
</dbReference>